<evidence type="ECO:0000313" key="3">
    <source>
        <dbReference type="Proteomes" id="UP001164286"/>
    </source>
</evidence>
<feature type="compositionally biased region" description="Polar residues" evidence="1">
    <location>
        <begin position="968"/>
        <end position="986"/>
    </location>
</feature>
<feature type="region of interest" description="Disordered" evidence="1">
    <location>
        <begin position="395"/>
        <end position="430"/>
    </location>
</feature>
<evidence type="ECO:0000256" key="1">
    <source>
        <dbReference type="SAM" id="MobiDB-lite"/>
    </source>
</evidence>
<feature type="compositionally biased region" description="Basic residues" evidence="1">
    <location>
        <begin position="1"/>
        <end position="16"/>
    </location>
</feature>
<dbReference type="RefSeq" id="XP_052943535.1">
    <property type="nucleotide sequence ID" value="XM_053087578.1"/>
</dbReference>
<feature type="compositionally biased region" description="Basic and acidic residues" evidence="1">
    <location>
        <begin position="509"/>
        <end position="521"/>
    </location>
</feature>
<dbReference type="Proteomes" id="UP001164286">
    <property type="component" value="Unassembled WGS sequence"/>
</dbReference>
<protein>
    <submittedName>
        <fullName evidence="2">Uncharacterized protein</fullName>
    </submittedName>
</protein>
<reference evidence="2" key="1">
    <citation type="journal article" date="2022" name="G3 (Bethesda)">
        <title>High quality genome of the basidiomycete yeast Dioszegia hungarica PDD-24b-2 isolated from cloud water.</title>
        <authorList>
            <person name="Jarrige D."/>
            <person name="Haridas S."/>
            <person name="Bleykasten-Grosshans C."/>
            <person name="Joly M."/>
            <person name="Nadalig T."/>
            <person name="Sancelme M."/>
            <person name="Vuilleumier S."/>
            <person name="Grigoriev I.V."/>
            <person name="Amato P."/>
            <person name="Bringel F."/>
        </authorList>
    </citation>
    <scope>NUCLEOTIDE SEQUENCE</scope>
    <source>
        <strain evidence="2">PDD-24b-2</strain>
    </source>
</reference>
<gene>
    <name evidence="2" type="ORF">MKK02DRAFT_28530</name>
</gene>
<feature type="compositionally biased region" description="Basic and acidic residues" evidence="1">
    <location>
        <begin position="988"/>
        <end position="999"/>
    </location>
</feature>
<feature type="region of interest" description="Disordered" evidence="1">
    <location>
        <begin position="500"/>
        <end position="521"/>
    </location>
</feature>
<feature type="region of interest" description="Disordered" evidence="1">
    <location>
        <begin position="948"/>
        <end position="1011"/>
    </location>
</feature>
<feature type="compositionally biased region" description="Basic and acidic residues" evidence="1">
    <location>
        <begin position="948"/>
        <end position="964"/>
    </location>
</feature>
<name>A0AA38H441_9TREE</name>
<accession>A0AA38H441</accession>
<keyword evidence="3" id="KW-1185">Reference proteome</keyword>
<feature type="compositionally biased region" description="Basic and acidic residues" evidence="1">
    <location>
        <begin position="17"/>
        <end position="27"/>
    </location>
</feature>
<proteinExistence type="predicted"/>
<organism evidence="2 3">
    <name type="scientific">Dioszegia hungarica</name>
    <dbReference type="NCBI Taxonomy" id="4972"/>
    <lineage>
        <taxon>Eukaryota</taxon>
        <taxon>Fungi</taxon>
        <taxon>Dikarya</taxon>
        <taxon>Basidiomycota</taxon>
        <taxon>Agaricomycotina</taxon>
        <taxon>Tremellomycetes</taxon>
        <taxon>Tremellales</taxon>
        <taxon>Bulleribasidiaceae</taxon>
        <taxon>Dioszegia</taxon>
    </lineage>
</organism>
<evidence type="ECO:0000313" key="2">
    <source>
        <dbReference type="EMBL" id="KAI9633758.1"/>
    </source>
</evidence>
<sequence length="1410" mass="156862">MPFKKHYGKDYKRRGRDIRSGRAEKRSTHSKTLSPSKTVGRDESMLLFDVGTYPHLFDIIFASSTRPTLATLLRCSKALFTAVSPLIYRDLSVDDNQLKALTLSRGPQAGTPSGAENGFNAAFRSTVQQVRAMRLRQSSERDIRSPGEQWPVSRVAECLTDVSIIVLSPVPWVKVRNDELALLARISSASQLVIQYREDWKSYEPPFPRPTAFHLTVLLPFTRLLRPYDLYSSTLSSGSDREKVVTVVLQPPTPQQYRQIQQAPNQEDIVPSLYYQMLLDSRLNQFHFIGSEFLGLTSIALQRVETDMRRRASIYRPKEGEWRRRITLRTFASWLEEQEKGFLSQPEHRRANDAILEYLKAEAEAEIRSAESIFEQCRPMSSRPTMSASSLGPFTFHRMSTSMPPKIKGRAGRRKPAEKGAKPAKVSEGSATSVSLQFAVDLSPSPDITTTGTHGVHRHRVIPLPVLPHHSLFLHFDTRYPPPMLPSYVQAGITHALPGASHHAPAAGGHDRNGTGTAEEGRHLRGPRALIQPILPAVTGLRTDTPPYRLRQLVGRYPHPTQRYLVQSHWHGYLTQLPTALKLLPATQMYIHYSEAVIREVFAGVLHRPYFEATLDRAPLKTRSITLLVPSAYHLTSAAFFDRWINEHDGGRISRRLSRRLTVVILPWRTIPGEKLDRKVTASKWSAARSQQSLSNVTRYVGAEYIRTDPLDVRLPGVPAERYSETGGLGAPNLYIHLADSYIRSHPQGDEEVSLYVPHLPKSIRAVTLLVPLAYLLHTAPSCSLHKIDAGRGVTMTIVLLPWKQTDETRSFQAGTEELWAVEPGSLSFDSYFHPIQLVGIEHTGVAGDPSSLIPFFEGGADLSGNPSQQLSYTAFSEWVTSLPPEHPFTPAERAILLVRHALLNMKIAKDGARERRDAGVQEPADLALLATLEAAADKEADLLRKFGEESDEPGIRELLDDAPRPALSSSRGQICSKTEAPSSAMSGKDRNSKRRQGEETAALGQQADTIPLDTTCPIPTASLNISLYPYIFSLILDNSTSGTQATLLRCSKTTFEAVAPHLYRSLRVTPAQLATMVETGWEPKKRGITAGILGRSFSPYLREALSHVRTLHLINYSREVSLPQLPRGCMAAVHSVVLHCNGYLGRKWAPALPRLLRSVGVVDLYIRLSYNYIVRTRWQEVRDTETIAVKLPPLPRSVRAVTLLVAQAYLLDCAPSCGLHAADVGRGIIVTVVLLPWQPTDRNMAQQAGMVSRWTSNQSGLAVDSVRHLVRLVGAEYTGVRYIRGRKNLDLIPALPQGGPAGSSGRQLLFLTFDLWLGSLQPGLLFTPWEHAGIYLAHMLLGARMMEDRLKKLRVMYEEVTQAGGTVQMGLCDLNTLEADVRSAHASVKSIEAMLPFGNLEEILVERVI</sequence>
<dbReference type="EMBL" id="JAKWFO010000008">
    <property type="protein sequence ID" value="KAI9633758.1"/>
    <property type="molecule type" value="Genomic_DNA"/>
</dbReference>
<dbReference type="GeneID" id="77726783"/>
<feature type="region of interest" description="Disordered" evidence="1">
    <location>
        <begin position="1"/>
        <end position="37"/>
    </location>
</feature>
<comment type="caution">
    <text evidence="2">The sequence shown here is derived from an EMBL/GenBank/DDBJ whole genome shotgun (WGS) entry which is preliminary data.</text>
</comment>